<evidence type="ECO:0000256" key="1">
    <source>
        <dbReference type="ARBA" id="ARBA00004496"/>
    </source>
</evidence>
<dbReference type="GO" id="GO:0007051">
    <property type="term" value="P:spindle organization"/>
    <property type="evidence" value="ECO:0007669"/>
    <property type="project" value="TreeGrafter"/>
</dbReference>
<feature type="domain" description="Calponin-homology (CH)" evidence="5">
    <location>
        <begin position="625"/>
        <end position="773"/>
    </location>
</feature>
<evidence type="ECO:0000256" key="4">
    <source>
        <dbReference type="SAM" id="MobiDB-lite"/>
    </source>
</evidence>
<dbReference type="GO" id="GO:0005737">
    <property type="term" value="C:cytoplasm"/>
    <property type="evidence" value="ECO:0007669"/>
    <property type="project" value="UniProtKB-SubCell"/>
</dbReference>
<feature type="compositionally biased region" description="Basic and acidic residues" evidence="4">
    <location>
        <begin position="74"/>
        <end position="90"/>
    </location>
</feature>
<feature type="compositionally biased region" description="Low complexity" evidence="4">
    <location>
        <begin position="357"/>
        <end position="368"/>
    </location>
</feature>
<feature type="compositionally biased region" description="Polar residues" evidence="4">
    <location>
        <begin position="333"/>
        <end position="356"/>
    </location>
</feature>
<dbReference type="EMBL" id="JAPQKO010000001">
    <property type="protein sequence ID" value="KAJ5183421.1"/>
    <property type="molecule type" value="Genomic_DNA"/>
</dbReference>
<proteinExistence type="predicted"/>
<feature type="compositionally biased region" description="Polar residues" evidence="4">
    <location>
        <begin position="95"/>
        <end position="106"/>
    </location>
</feature>
<feature type="region of interest" description="Disordered" evidence="4">
    <location>
        <begin position="1"/>
        <end position="28"/>
    </location>
</feature>
<dbReference type="GO" id="GO:0000922">
    <property type="term" value="C:spindle pole"/>
    <property type="evidence" value="ECO:0007669"/>
    <property type="project" value="TreeGrafter"/>
</dbReference>
<keyword evidence="7" id="KW-1185">Reference proteome</keyword>
<dbReference type="GO" id="GO:0005516">
    <property type="term" value="F:calmodulin binding"/>
    <property type="evidence" value="ECO:0007669"/>
    <property type="project" value="UniProtKB-KW"/>
</dbReference>
<accession>A0A9W9IWZ0</accession>
<evidence type="ECO:0000313" key="7">
    <source>
        <dbReference type="Proteomes" id="UP001146351"/>
    </source>
</evidence>
<dbReference type="GO" id="GO:0000278">
    <property type="term" value="P:mitotic cell cycle"/>
    <property type="evidence" value="ECO:0007669"/>
    <property type="project" value="TreeGrafter"/>
</dbReference>
<gene>
    <name evidence="6" type="ORF">N7492_001037</name>
</gene>
<feature type="compositionally biased region" description="Basic and acidic residues" evidence="4">
    <location>
        <begin position="1006"/>
        <end position="1017"/>
    </location>
</feature>
<organism evidence="6 7">
    <name type="scientific">Penicillium capsulatum</name>
    <dbReference type="NCBI Taxonomy" id="69766"/>
    <lineage>
        <taxon>Eukaryota</taxon>
        <taxon>Fungi</taxon>
        <taxon>Dikarya</taxon>
        <taxon>Ascomycota</taxon>
        <taxon>Pezizomycotina</taxon>
        <taxon>Eurotiomycetes</taxon>
        <taxon>Eurotiomycetidae</taxon>
        <taxon>Eurotiales</taxon>
        <taxon>Aspergillaceae</taxon>
        <taxon>Penicillium</taxon>
    </lineage>
</organism>
<name>A0A9W9IWZ0_9EURO</name>
<dbReference type="CDD" id="cd21223">
    <property type="entry name" value="CH_ASPM_rpt1"/>
    <property type="match status" value="1"/>
</dbReference>
<dbReference type="PANTHER" id="PTHR22706">
    <property type="entry name" value="ASSEMBLY FACTOR FOR SPINDLE MICROTUBULES"/>
    <property type="match status" value="1"/>
</dbReference>
<evidence type="ECO:0000259" key="5">
    <source>
        <dbReference type="PROSITE" id="PS50021"/>
    </source>
</evidence>
<comment type="subcellular location">
    <subcellularLocation>
        <location evidence="1">Cytoplasm</location>
    </subcellularLocation>
</comment>
<feature type="region of interest" description="Disordered" evidence="4">
    <location>
        <begin position="994"/>
        <end position="1017"/>
    </location>
</feature>
<comment type="caution">
    <text evidence="6">The sequence shown here is derived from an EMBL/GenBank/DDBJ whole genome shotgun (WGS) entry which is preliminary data.</text>
</comment>
<dbReference type="Proteomes" id="UP001146351">
    <property type="component" value="Unassembled WGS sequence"/>
</dbReference>
<dbReference type="InterPro" id="IPR051185">
    <property type="entry name" value="ASPM"/>
</dbReference>
<sequence>MSALFNEAITPCPSRSRSSGPRSLRGSDEFESILNEDSVLEPTGQVEFTTEIRQSTLTGARPRRSNCTGSGFQIHEDIAEKPSIPAEKKQRPNKAINTPTCKSSLLAQPAQRFRPNANAVPGPPRAVKQKTETRFKPRDLETKGREGNKYASHPKNSSPSFNHQKAELKSHVRRNTVYIPPDDSTVASVFMGLFSPLKKPTQGSLPTIAEDGKINTLEDRIAQRQARKSLAVSARKAPLQPSVNIAQQAAFRVDVAGKNGGKENIPPGFIVDEEKKTTKVASPSKSSRVSIMPDPKPLPPRTRNPKPKLASMEAVDGPPKWQASARSLGGKQKNANLSAPCSTGNRSGLGSQQPKMSASLNARASALSDQLGRSTSRTSKIGTESSMFDLNHKYPSMSDDISKPALYEDNWLSHQETVITQLVNALFECANGDSEKSYDSNGLRLELLGLYQTDEFARLYKRLQSSLSFGNLSTSKDLQERSTRIRQDVGLKRKFLDLWLQSYDPRALVAAVEIVVGRRMSNDIHGPEELHSKSRKLELRKLESFMEAFLLRNDDLQHFPSKTRSTSEVQVKGYQRTVLRSILLVVLLDKGRQCPGISIPRRLFLATSTFKSSAKVLQTLARLLLLSCGDITRQLSHLGCHLSFKQHELLEYNYQIDNIAVDLRDGVRLTKLVEILFFHSDRPQSDSGTAEVALNTGQALSLGDEKDLPLSKHLKYPCISRAAKIFNVQVALSALGSVMAPTVRLDDIRAENIVDGYCEKTIALLWALVSKCGLTSLVDWDDVRKEITRLRRKALSQFGFESVQTKAWLTGKAFDHTNEHTFVLQEWVAILAALKGLEVSNMTTSFSDGKIYQSIIDEYEPYIVGGSHRESATSTRSSSMSLEMRLRLLGCSSQFAHLVCPSSASSHLLDRDFTVGALAFLCSRLLSASKRARAATTLQRVWRTRLAERDEYRRVIAKNLAVHCAAVVQNRNEILWAQEVIARWWGTIKARRQHQTTTQSHSMSKHCREPRKAGRRL</sequence>
<evidence type="ECO:0000256" key="3">
    <source>
        <dbReference type="ARBA" id="ARBA00022860"/>
    </source>
</evidence>
<keyword evidence="2" id="KW-0963">Cytoplasm</keyword>
<dbReference type="InterPro" id="IPR001715">
    <property type="entry name" value="CH_dom"/>
</dbReference>
<evidence type="ECO:0000313" key="6">
    <source>
        <dbReference type="EMBL" id="KAJ5183421.1"/>
    </source>
</evidence>
<feature type="region of interest" description="Disordered" evidence="4">
    <location>
        <begin position="261"/>
        <end position="378"/>
    </location>
</feature>
<dbReference type="AlphaFoldDB" id="A0A9W9IWZ0"/>
<evidence type="ECO:0000256" key="2">
    <source>
        <dbReference type="ARBA" id="ARBA00022490"/>
    </source>
</evidence>
<keyword evidence="3" id="KW-0112">Calmodulin-binding</keyword>
<reference evidence="6" key="1">
    <citation type="submission" date="2022-11" db="EMBL/GenBank/DDBJ databases">
        <authorList>
            <person name="Petersen C."/>
        </authorList>
    </citation>
    <scope>NUCLEOTIDE SEQUENCE</scope>
    <source>
        <strain evidence="6">IBT 21917</strain>
    </source>
</reference>
<dbReference type="PROSITE" id="PS50021">
    <property type="entry name" value="CH"/>
    <property type="match status" value="1"/>
</dbReference>
<feature type="compositionally biased region" description="Basic and acidic residues" evidence="4">
    <location>
        <begin position="129"/>
        <end position="148"/>
    </location>
</feature>
<dbReference type="OrthoDB" id="76388at2759"/>
<dbReference type="InterPro" id="IPR036872">
    <property type="entry name" value="CH_dom_sf"/>
</dbReference>
<dbReference type="SUPFAM" id="SSF47576">
    <property type="entry name" value="Calponin-homology domain, CH-domain"/>
    <property type="match status" value="1"/>
</dbReference>
<reference evidence="6" key="2">
    <citation type="journal article" date="2023" name="IMA Fungus">
        <title>Comparative genomic study of the Penicillium genus elucidates a diverse pangenome and 15 lateral gene transfer events.</title>
        <authorList>
            <person name="Petersen C."/>
            <person name="Sorensen T."/>
            <person name="Nielsen M.R."/>
            <person name="Sondergaard T.E."/>
            <person name="Sorensen J.L."/>
            <person name="Fitzpatrick D.A."/>
            <person name="Frisvad J.C."/>
            <person name="Nielsen K.L."/>
        </authorList>
    </citation>
    <scope>NUCLEOTIDE SEQUENCE</scope>
    <source>
        <strain evidence="6">IBT 21917</strain>
    </source>
</reference>
<dbReference type="PANTHER" id="PTHR22706:SF1">
    <property type="entry name" value="ASSEMBLY FACTOR FOR SPINDLE MICROTUBULES"/>
    <property type="match status" value="1"/>
</dbReference>
<dbReference type="GO" id="GO:0051295">
    <property type="term" value="P:establishment of meiotic spindle localization"/>
    <property type="evidence" value="ECO:0007669"/>
    <property type="project" value="TreeGrafter"/>
</dbReference>
<feature type="compositionally biased region" description="Low complexity" evidence="4">
    <location>
        <begin position="13"/>
        <end position="24"/>
    </location>
</feature>
<dbReference type="Gene3D" id="1.10.418.10">
    <property type="entry name" value="Calponin-like domain"/>
    <property type="match status" value="1"/>
</dbReference>
<feature type="compositionally biased region" description="Polar residues" evidence="4">
    <location>
        <begin position="279"/>
        <end position="289"/>
    </location>
</feature>
<protein>
    <recommendedName>
        <fullName evidence="5">Calponin-homology (CH) domain-containing protein</fullName>
    </recommendedName>
</protein>
<feature type="region of interest" description="Disordered" evidence="4">
    <location>
        <begin position="53"/>
        <end position="167"/>
    </location>
</feature>
<feature type="compositionally biased region" description="Polar residues" evidence="4">
    <location>
        <begin position="154"/>
        <end position="163"/>
    </location>
</feature>